<dbReference type="Gene3D" id="3.40.50.11790">
    <property type="match status" value="1"/>
</dbReference>
<evidence type="ECO:0000313" key="4">
    <source>
        <dbReference type="EMBL" id="MDP5275705.1"/>
    </source>
</evidence>
<dbReference type="Gene3D" id="3.30.1370.220">
    <property type="match status" value="1"/>
</dbReference>
<feature type="domain" description="Tail sheath protein subtilisin-like" evidence="2">
    <location>
        <begin position="97"/>
        <end position="246"/>
    </location>
</feature>
<evidence type="ECO:0000313" key="5">
    <source>
        <dbReference type="Proteomes" id="UP001231941"/>
    </source>
</evidence>
<organism evidence="4 5">
    <name type="scientific">Chengkuizengella axinellae</name>
    <dbReference type="NCBI Taxonomy" id="3064388"/>
    <lineage>
        <taxon>Bacteria</taxon>
        <taxon>Bacillati</taxon>
        <taxon>Bacillota</taxon>
        <taxon>Bacilli</taxon>
        <taxon>Bacillales</taxon>
        <taxon>Paenibacillaceae</taxon>
        <taxon>Chengkuizengella</taxon>
    </lineage>
</organism>
<protein>
    <submittedName>
        <fullName evidence="4">Phage tail sheath subtilisin-like domain-containing protein</fullName>
    </submittedName>
</protein>
<dbReference type="EMBL" id="JAVAMP010000009">
    <property type="protein sequence ID" value="MDP5275705.1"/>
    <property type="molecule type" value="Genomic_DNA"/>
</dbReference>
<dbReference type="InterPro" id="IPR035089">
    <property type="entry name" value="Phage_sheath_subtilisin"/>
</dbReference>
<keyword evidence="5" id="KW-1185">Reference proteome</keyword>
<sequence>MSGGTWNPISLPNQPGLYLNFVESAVAQIQGGSRGTVAIPLLSYSGSAEAGKVYSIEKESEAIQLFDTEGVQSIQLALQGGAKEVLVYTMPESPQEADYATMRDVLDTYPFNVFVFDGEADATQQTNIQTWVENNRGDGKHFLAVLGRNDDSDAPVTRQYGDDYIIHLINGVSKEEKEFTSAQFAPYIAGHIAGTAINKSITYSQVFVDDVNVRYKNSDVKTALDNGGLVLVHDGDKVKIEQGITSSGIKIRAIGARQAVATDIAKTAADSYIGKLDNNEDGQKALISAIKAYLETLENANVLTDIFVELDPDRASVGDSVFLRISYRELDSMERIFLNINI</sequence>
<feature type="domain" description="Tail sheath protein C-terminal" evidence="3">
    <location>
        <begin position="250"/>
        <end position="342"/>
    </location>
</feature>
<dbReference type="InterPro" id="IPR020287">
    <property type="entry name" value="Tail_sheath_C"/>
</dbReference>
<reference evidence="4 5" key="1">
    <citation type="submission" date="2023-08" db="EMBL/GenBank/DDBJ databases">
        <authorList>
            <person name="Park J.-S."/>
        </authorList>
    </citation>
    <scope>NUCLEOTIDE SEQUENCE [LARGE SCALE GENOMIC DNA]</scope>
    <source>
        <strain evidence="4 5">2205SS18-9</strain>
    </source>
</reference>
<dbReference type="Gene3D" id="3.10.450.690">
    <property type="match status" value="1"/>
</dbReference>
<dbReference type="Pfam" id="PF04984">
    <property type="entry name" value="Phage_sheath_1"/>
    <property type="match status" value="1"/>
</dbReference>
<dbReference type="Pfam" id="PF17482">
    <property type="entry name" value="Phage_sheath_1C"/>
    <property type="match status" value="1"/>
</dbReference>
<comment type="similarity">
    <text evidence="1">Belongs to the myoviridae tail sheath protein family.</text>
</comment>
<gene>
    <name evidence="4" type="ORF">Q5Y73_16465</name>
</gene>
<accession>A0ABT9J290</accession>
<evidence type="ECO:0000256" key="1">
    <source>
        <dbReference type="ARBA" id="ARBA00008005"/>
    </source>
</evidence>
<evidence type="ECO:0000259" key="3">
    <source>
        <dbReference type="Pfam" id="PF17482"/>
    </source>
</evidence>
<evidence type="ECO:0000259" key="2">
    <source>
        <dbReference type="Pfam" id="PF04984"/>
    </source>
</evidence>
<proteinExistence type="inferred from homology"/>
<comment type="caution">
    <text evidence="4">The sequence shown here is derived from an EMBL/GenBank/DDBJ whole genome shotgun (WGS) entry which is preliminary data.</text>
</comment>
<dbReference type="Proteomes" id="UP001231941">
    <property type="component" value="Unassembled WGS sequence"/>
</dbReference>
<name>A0ABT9J290_9BACL</name>
<dbReference type="RefSeq" id="WP_305993014.1">
    <property type="nucleotide sequence ID" value="NZ_JAVAMP010000009.1"/>
</dbReference>